<evidence type="ECO:0000256" key="1">
    <source>
        <dbReference type="ARBA" id="ARBA00022574"/>
    </source>
</evidence>
<feature type="region of interest" description="Disordered" evidence="4">
    <location>
        <begin position="454"/>
        <end position="479"/>
    </location>
</feature>
<dbReference type="PROSITE" id="PS50294">
    <property type="entry name" value="WD_REPEATS_REGION"/>
    <property type="match status" value="1"/>
</dbReference>
<evidence type="ECO:0000256" key="3">
    <source>
        <dbReference type="PROSITE-ProRule" id="PRU00221"/>
    </source>
</evidence>
<evidence type="ECO:0000313" key="6">
    <source>
        <dbReference type="Proteomes" id="UP000027195"/>
    </source>
</evidence>
<protein>
    <submittedName>
        <fullName evidence="5">Uncharacterized protein</fullName>
    </submittedName>
</protein>
<evidence type="ECO:0000313" key="5">
    <source>
        <dbReference type="EMBL" id="KDQ16241.1"/>
    </source>
</evidence>
<dbReference type="InParanoid" id="A0A067MXG6"/>
<dbReference type="PRINTS" id="PR00320">
    <property type="entry name" value="GPROTEINBRPT"/>
</dbReference>
<reference evidence="6" key="1">
    <citation type="journal article" date="2014" name="Proc. Natl. Acad. Sci. U.S.A.">
        <title>Extensive sampling of basidiomycete genomes demonstrates inadequacy of the white-rot/brown-rot paradigm for wood decay fungi.</title>
        <authorList>
            <person name="Riley R."/>
            <person name="Salamov A.A."/>
            <person name="Brown D.W."/>
            <person name="Nagy L.G."/>
            <person name="Floudas D."/>
            <person name="Held B.W."/>
            <person name="Levasseur A."/>
            <person name="Lombard V."/>
            <person name="Morin E."/>
            <person name="Otillar R."/>
            <person name="Lindquist E.A."/>
            <person name="Sun H."/>
            <person name="LaButti K.M."/>
            <person name="Schmutz J."/>
            <person name="Jabbour D."/>
            <person name="Luo H."/>
            <person name="Baker S.E."/>
            <person name="Pisabarro A.G."/>
            <person name="Walton J.D."/>
            <person name="Blanchette R.A."/>
            <person name="Henrissat B."/>
            <person name="Martin F."/>
            <person name="Cullen D."/>
            <person name="Hibbett D.S."/>
            <person name="Grigoriev I.V."/>
        </authorList>
    </citation>
    <scope>NUCLEOTIDE SEQUENCE [LARGE SCALE GENOMIC DNA]</scope>
    <source>
        <strain evidence="6">FD-172 SS1</strain>
    </source>
</reference>
<dbReference type="InterPro" id="IPR020472">
    <property type="entry name" value="WD40_PAC1"/>
</dbReference>
<feature type="compositionally biased region" description="Acidic residues" evidence="4">
    <location>
        <begin position="454"/>
        <end position="466"/>
    </location>
</feature>
<dbReference type="InterPro" id="IPR015943">
    <property type="entry name" value="WD40/YVTN_repeat-like_dom_sf"/>
</dbReference>
<keyword evidence="1 3" id="KW-0853">WD repeat</keyword>
<gene>
    <name evidence="5" type="ORF">BOTBODRAFT_157068</name>
</gene>
<feature type="repeat" description="WD" evidence="3">
    <location>
        <begin position="100"/>
        <end position="128"/>
    </location>
</feature>
<name>A0A067MXG6_BOTB1</name>
<keyword evidence="2" id="KW-0677">Repeat</keyword>
<dbReference type="Proteomes" id="UP000027195">
    <property type="component" value="Unassembled WGS sequence"/>
</dbReference>
<dbReference type="FunCoup" id="A0A067MXG6">
    <property type="interactions" value="174"/>
</dbReference>
<dbReference type="Gene3D" id="2.130.10.10">
    <property type="entry name" value="YVTN repeat-like/Quinoprotein amine dehydrogenase"/>
    <property type="match status" value="2"/>
</dbReference>
<organism evidence="5 6">
    <name type="scientific">Botryobasidium botryosum (strain FD-172 SS1)</name>
    <dbReference type="NCBI Taxonomy" id="930990"/>
    <lineage>
        <taxon>Eukaryota</taxon>
        <taxon>Fungi</taxon>
        <taxon>Dikarya</taxon>
        <taxon>Basidiomycota</taxon>
        <taxon>Agaricomycotina</taxon>
        <taxon>Agaricomycetes</taxon>
        <taxon>Cantharellales</taxon>
        <taxon>Botryobasidiaceae</taxon>
        <taxon>Botryobasidium</taxon>
    </lineage>
</organism>
<dbReference type="HOGENOM" id="CLU_000288_57_4_1"/>
<proteinExistence type="predicted"/>
<evidence type="ECO:0000256" key="2">
    <source>
        <dbReference type="ARBA" id="ARBA00022737"/>
    </source>
</evidence>
<dbReference type="InterPro" id="IPR036322">
    <property type="entry name" value="WD40_repeat_dom_sf"/>
</dbReference>
<evidence type="ECO:0000256" key="4">
    <source>
        <dbReference type="SAM" id="MobiDB-lite"/>
    </source>
</evidence>
<dbReference type="PROSITE" id="PS00678">
    <property type="entry name" value="WD_REPEATS_1"/>
    <property type="match status" value="2"/>
</dbReference>
<dbReference type="OrthoDB" id="6262491at2759"/>
<dbReference type="InterPro" id="IPR019775">
    <property type="entry name" value="WD40_repeat_CS"/>
</dbReference>
<accession>A0A067MXG6</accession>
<sequence>MLKKHDADAHHFILAEADIAKAHARGVKGRRNRYVGSPIELKGKAIQMVVRDGCAWTAESGGVARKVELETNKTLQIYKGHDGPVTTLDFYTPPPSDPSSPSSTYLITGAWDKHINVWNTKTKALVSSTLAHGDFVKKVLVIPELKLLVSAGSDKLVKLWDLSVLPPNAGDVPPGFTLPQVGSLSAHTRPVEALAVDLSAPISSSKPMILYTGDTMGIIKVWSLEPPENNSTWRPILKGSLDGHRTGVTAMIVDQGIIWSGAYERLRLSFVESNKPLAFFCLSCAASLDSTVILQTFPPSIQYTPPPRIHHKYQCRAMLVLHLPPHSLSRPILLTGSADTIKIWDVSAFGEPGGEVEFLSAVDDGHWHDITTMCVWLRDKKDEEGCVATKGKGKEVWIVSAGLDGTIRRWKLDALLSREVTIASEEDQGPREFIPQVDKEMQELSEFLEELEAADAPTEEEVENADFGDLLEWSESEKA</sequence>
<keyword evidence="6" id="KW-1185">Reference proteome</keyword>
<dbReference type="Pfam" id="PF00400">
    <property type="entry name" value="WD40"/>
    <property type="match status" value="2"/>
</dbReference>
<feature type="repeat" description="WD" evidence="3">
    <location>
        <begin position="129"/>
        <end position="163"/>
    </location>
</feature>
<dbReference type="InterPro" id="IPR001680">
    <property type="entry name" value="WD40_rpt"/>
</dbReference>
<dbReference type="PANTHER" id="PTHR19848">
    <property type="entry name" value="WD40 REPEAT PROTEIN"/>
    <property type="match status" value="1"/>
</dbReference>
<dbReference type="STRING" id="930990.A0A067MXG6"/>
<dbReference type="SMART" id="SM00320">
    <property type="entry name" value="WD40"/>
    <property type="match status" value="5"/>
</dbReference>
<dbReference type="EMBL" id="KL198028">
    <property type="protein sequence ID" value="KDQ16241.1"/>
    <property type="molecule type" value="Genomic_DNA"/>
</dbReference>
<dbReference type="PROSITE" id="PS50082">
    <property type="entry name" value="WD_REPEATS_2"/>
    <property type="match status" value="2"/>
</dbReference>
<dbReference type="SUPFAM" id="SSF50978">
    <property type="entry name" value="WD40 repeat-like"/>
    <property type="match status" value="1"/>
</dbReference>
<dbReference type="PANTHER" id="PTHR19848:SF8">
    <property type="entry name" value="F-BOX AND WD REPEAT DOMAIN CONTAINING 7"/>
    <property type="match status" value="1"/>
</dbReference>
<dbReference type="AlphaFoldDB" id="A0A067MXG6"/>